<organism evidence="1 2">
    <name type="scientific">Kocuria soli</name>
    <dbReference type="NCBI Taxonomy" id="2485125"/>
    <lineage>
        <taxon>Bacteria</taxon>
        <taxon>Bacillati</taxon>
        <taxon>Actinomycetota</taxon>
        <taxon>Actinomycetes</taxon>
        <taxon>Micrococcales</taxon>
        <taxon>Micrococcaceae</taxon>
        <taxon>Kocuria</taxon>
    </lineage>
</organism>
<dbReference type="InterPro" id="IPR051806">
    <property type="entry name" value="HAD-like_SPP"/>
</dbReference>
<dbReference type="AlphaFoldDB" id="A0A3N4A8V7"/>
<reference evidence="1 2" key="1">
    <citation type="submission" date="2018-10" db="EMBL/GenBank/DDBJ databases">
        <title>Kocuria sp. M5W7-7, whole genome shotgun sequence.</title>
        <authorList>
            <person name="Tuo L."/>
        </authorList>
    </citation>
    <scope>NUCLEOTIDE SEQUENCE [LARGE SCALE GENOMIC DNA]</scope>
    <source>
        <strain evidence="1 2">M5W7-7</strain>
    </source>
</reference>
<dbReference type="CDD" id="cd07527">
    <property type="entry name" value="HAD_ScGPP-like"/>
    <property type="match status" value="1"/>
</dbReference>
<keyword evidence="1" id="KW-0378">Hydrolase</keyword>
<accession>A0A3N4A8V7</accession>
<comment type="caution">
    <text evidence="1">The sequence shown here is derived from an EMBL/GenBank/DDBJ whole genome shotgun (WGS) entry which is preliminary data.</text>
</comment>
<dbReference type="SFLD" id="SFLDS00003">
    <property type="entry name" value="Haloacid_Dehalogenase"/>
    <property type="match status" value="1"/>
</dbReference>
<dbReference type="RefSeq" id="WP_123826372.1">
    <property type="nucleotide sequence ID" value="NZ_RKMF01000016.1"/>
</dbReference>
<dbReference type="Gene3D" id="3.40.50.1000">
    <property type="entry name" value="HAD superfamily/HAD-like"/>
    <property type="match status" value="1"/>
</dbReference>
<name>A0A3N4A8V7_9MICC</name>
<evidence type="ECO:0000313" key="1">
    <source>
        <dbReference type="EMBL" id="ROZ61964.1"/>
    </source>
</evidence>
<gene>
    <name evidence="1" type="ORF">EDL96_11815</name>
</gene>
<dbReference type="PANTHER" id="PTHR43481">
    <property type="entry name" value="FRUCTOSE-1-PHOSPHATE PHOSPHATASE"/>
    <property type="match status" value="1"/>
</dbReference>
<dbReference type="Pfam" id="PF00702">
    <property type="entry name" value="Hydrolase"/>
    <property type="match status" value="1"/>
</dbReference>
<evidence type="ECO:0000313" key="2">
    <source>
        <dbReference type="Proteomes" id="UP000270616"/>
    </source>
</evidence>
<dbReference type="Gene3D" id="1.10.150.240">
    <property type="entry name" value="Putative phosphatase, domain 2"/>
    <property type="match status" value="1"/>
</dbReference>
<dbReference type="PRINTS" id="PR00413">
    <property type="entry name" value="HADHALOGNASE"/>
</dbReference>
<keyword evidence="2" id="KW-1185">Reference proteome</keyword>
<proteinExistence type="predicted"/>
<dbReference type="PANTHER" id="PTHR43481:SF4">
    <property type="entry name" value="GLYCEROL-1-PHOSPHATE PHOSPHOHYDROLASE 1-RELATED"/>
    <property type="match status" value="1"/>
</dbReference>
<dbReference type="OrthoDB" id="9800058at2"/>
<dbReference type="InterPro" id="IPR006439">
    <property type="entry name" value="HAD-SF_hydro_IA"/>
</dbReference>
<dbReference type="NCBIfam" id="TIGR01509">
    <property type="entry name" value="HAD-SF-IA-v3"/>
    <property type="match status" value="1"/>
</dbReference>
<dbReference type="SUPFAM" id="SSF56784">
    <property type="entry name" value="HAD-like"/>
    <property type="match status" value="1"/>
</dbReference>
<dbReference type="InterPro" id="IPR036412">
    <property type="entry name" value="HAD-like_sf"/>
</dbReference>
<dbReference type="InterPro" id="IPR023214">
    <property type="entry name" value="HAD_sf"/>
</dbReference>
<sequence>MRFEVDAILFDIDGTLVDSTSAVTRSWTKLADRHGMDPERILSVCHGRRSRDTIEDLFPPESHDDAERELHALELSDLSEVIALPGTAALLTRLPTQRWAAVTSGDRELMTARLSAGQVPVPEVMITSEDVTVGKPDPQGYRLAAERLGFDPVRCLVVEDAPAGLQAGSAAGAHVLAVTTSHDAAQVAPFAHSVVGDLSELSVTVDDDGGLVVESLSGT</sequence>
<dbReference type="SFLD" id="SFLDG01129">
    <property type="entry name" value="C1.5:_HAD__Beta-PGM__Phosphata"/>
    <property type="match status" value="1"/>
</dbReference>
<dbReference type="InterPro" id="IPR023198">
    <property type="entry name" value="PGP-like_dom2"/>
</dbReference>
<dbReference type="Proteomes" id="UP000270616">
    <property type="component" value="Unassembled WGS sequence"/>
</dbReference>
<dbReference type="EMBL" id="RKMF01000016">
    <property type="protein sequence ID" value="ROZ61964.1"/>
    <property type="molecule type" value="Genomic_DNA"/>
</dbReference>
<dbReference type="GO" id="GO:0050308">
    <property type="term" value="F:sugar-phosphatase activity"/>
    <property type="evidence" value="ECO:0007669"/>
    <property type="project" value="TreeGrafter"/>
</dbReference>
<protein>
    <submittedName>
        <fullName evidence="1">HAD family hydrolase</fullName>
    </submittedName>
</protein>